<feature type="region of interest" description="Disordered" evidence="1">
    <location>
        <begin position="1"/>
        <end position="70"/>
    </location>
</feature>
<feature type="compositionally biased region" description="Gly residues" evidence="1">
    <location>
        <begin position="20"/>
        <end position="29"/>
    </location>
</feature>
<dbReference type="EMBL" id="CADCWG010000300">
    <property type="protein sequence ID" value="CAA9575412.1"/>
    <property type="molecule type" value="Genomic_DNA"/>
</dbReference>
<organism evidence="2">
    <name type="scientific">uncultured Thermomicrobiales bacterium</name>
    <dbReference type="NCBI Taxonomy" id="1645740"/>
    <lineage>
        <taxon>Bacteria</taxon>
        <taxon>Pseudomonadati</taxon>
        <taxon>Thermomicrobiota</taxon>
        <taxon>Thermomicrobia</taxon>
        <taxon>Thermomicrobiales</taxon>
        <taxon>environmental samples</taxon>
    </lineage>
</organism>
<sequence>VVSSRGREPQGSVPFDVAAGDGGVHGPGAAGRRAGPGRPTRWPPRPSSRARGPGIRLGPTHDRLLGLDLV</sequence>
<evidence type="ECO:0000313" key="2">
    <source>
        <dbReference type="EMBL" id="CAA9575412.1"/>
    </source>
</evidence>
<protein>
    <submittedName>
        <fullName evidence="2">Uncharacterized protein</fullName>
    </submittedName>
</protein>
<feature type="non-terminal residue" evidence="2">
    <location>
        <position position="1"/>
    </location>
</feature>
<proteinExistence type="predicted"/>
<evidence type="ECO:0000256" key="1">
    <source>
        <dbReference type="SAM" id="MobiDB-lite"/>
    </source>
</evidence>
<name>A0A6J4VCY0_9BACT</name>
<reference evidence="2" key="1">
    <citation type="submission" date="2020-02" db="EMBL/GenBank/DDBJ databases">
        <authorList>
            <person name="Meier V. D."/>
        </authorList>
    </citation>
    <scope>NUCLEOTIDE SEQUENCE</scope>
    <source>
        <strain evidence="2">AVDCRST_MAG49</strain>
    </source>
</reference>
<feature type="compositionally biased region" description="Low complexity" evidence="1">
    <location>
        <begin position="30"/>
        <end position="40"/>
    </location>
</feature>
<dbReference type="AlphaFoldDB" id="A0A6J4VCY0"/>
<accession>A0A6J4VCY0</accession>
<feature type="non-terminal residue" evidence="2">
    <location>
        <position position="70"/>
    </location>
</feature>
<feature type="compositionally biased region" description="Basic and acidic residues" evidence="1">
    <location>
        <begin position="59"/>
        <end position="70"/>
    </location>
</feature>
<gene>
    <name evidence="2" type="ORF">AVDCRST_MAG49-4111</name>
</gene>